<dbReference type="Gene3D" id="3.40.630.30">
    <property type="match status" value="1"/>
</dbReference>
<dbReference type="PANTHER" id="PTHR43877">
    <property type="entry name" value="AMINOALKYLPHOSPHONATE N-ACETYLTRANSFERASE-RELATED-RELATED"/>
    <property type="match status" value="1"/>
</dbReference>
<dbReference type="OrthoDB" id="147954at2"/>
<keyword evidence="5" id="KW-1185">Reference proteome</keyword>
<evidence type="ECO:0000256" key="1">
    <source>
        <dbReference type="ARBA" id="ARBA00022679"/>
    </source>
</evidence>
<feature type="domain" description="N-acetyltransferase" evidence="3">
    <location>
        <begin position="10"/>
        <end position="166"/>
    </location>
</feature>
<gene>
    <name evidence="4" type="ORF">EPA93_42935</name>
</gene>
<dbReference type="PANTHER" id="PTHR43877:SF2">
    <property type="entry name" value="AMINOALKYLPHOSPHONATE N-ACETYLTRANSFERASE-RELATED"/>
    <property type="match status" value="1"/>
</dbReference>
<dbReference type="GO" id="GO:0016747">
    <property type="term" value="F:acyltransferase activity, transferring groups other than amino-acyl groups"/>
    <property type="evidence" value="ECO:0007669"/>
    <property type="project" value="InterPro"/>
</dbReference>
<dbReference type="Pfam" id="PF00583">
    <property type="entry name" value="Acetyltransf_1"/>
    <property type="match status" value="1"/>
</dbReference>
<evidence type="ECO:0000259" key="3">
    <source>
        <dbReference type="PROSITE" id="PS51186"/>
    </source>
</evidence>
<dbReference type="CDD" id="cd04301">
    <property type="entry name" value="NAT_SF"/>
    <property type="match status" value="1"/>
</dbReference>
<evidence type="ECO:0000313" key="4">
    <source>
        <dbReference type="EMBL" id="QBD82373.1"/>
    </source>
</evidence>
<dbReference type="EMBL" id="CP035758">
    <property type="protein sequence ID" value="QBD82373.1"/>
    <property type="molecule type" value="Genomic_DNA"/>
</dbReference>
<dbReference type="AlphaFoldDB" id="A0A4P6K393"/>
<dbReference type="InterPro" id="IPR000182">
    <property type="entry name" value="GNAT_dom"/>
</dbReference>
<dbReference type="KEGG" id="kbs:EPA93_42935"/>
<dbReference type="SUPFAM" id="SSF55729">
    <property type="entry name" value="Acyl-CoA N-acyltransferases (Nat)"/>
    <property type="match status" value="2"/>
</dbReference>
<dbReference type="Proteomes" id="UP000290365">
    <property type="component" value="Chromosome"/>
</dbReference>
<name>A0A4P6K393_KTERU</name>
<evidence type="ECO:0000256" key="2">
    <source>
        <dbReference type="ARBA" id="ARBA00023315"/>
    </source>
</evidence>
<sequence length="328" mass="37474">MLKVMLPQGMAVRHARMADMESILRVVNASEIALDGKAEEKLEDLLLEWQAPNFDLETEGWVASSSTDEIIGTLAVEHEEHAKIVADMQIHPDYWESPLAEYLLLLGEEKARQHILDAAPDVRVTLSWGVNSRDVALAKVLRQHGYGIERVFLRMGIDLQEPPAVPQLADGLSIRSMEPEMLRAIYEADEEGFKDHWGHMPTSFEEWKYWAVQSEQFDPSLWFLVMDGEQIAGVAICADEKEKGGWVHRLSTRRAWRRRGIGQALLKHAFAEFYRRGINTAYLTVDSESLTGARKLYERAGMHVVREYNRYEKELRAGRELSTQTVLV</sequence>
<proteinExistence type="predicted"/>
<evidence type="ECO:0000313" key="5">
    <source>
        <dbReference type="Proteomes" id="UP000290365"/>
    </source>
</evidence>
<feature type="domain" description="N-acetyltransferase" evidence="3">
    <location>
        <begin position="172"/>
        <end position="316"/>
    </location>
</feature>
<reference evidence="4 5" key="1">
    <citation type="submission" date="2019-01" db="EMBL/GenBank/DDBJ databases">
        <title>Ktedonosporobacter rubrisoli SCAWS-G2.</title>
        <authorList>
            <person name="Huang Y."/>
            <person name="Yan B."/>
        </authorList>
    </citation>
    <scope>NUCLEOTIDE SEQUENCE [LARGE SCALE GENOMIC DNA]</scope>
    <source>
        <strain evidence="4 5">SCAWS-G2</strain>
    </source>
</reference>
<keyword evidence="2" id="KW-0012">Acyltransferase</keyword>
<protein>
    <submittedName>
        <fullName evidence="4">GNAT family N-acetyltransferase</fullName>
    </submittedName>
</protein>
<dbReference type="InterPro" id="IPR016181">
    <property type="entry name" value="Acyl_CoA_acyltransferase"/>
</dbReference>
<organism evidence="4 5">
    <name type="scientific">Ktedonosporobacter rubrisoli</name>
    <dbReference type="NCBI Taxonomy" id="2509675"/>
    <lineage>
        <taxon>Bacteria</taxon>
        <taxon>Bacillati</taxon>
        <taxon>Chloroflexota</taxon>
        <taxon>Ktedonobacteria</taxon>
        <taxon>Ktedonobacterales</taxon>
        <taxon>Ktedonosporobacteraceae</taxon>
        <taxon>Ktedonosporobacter</taxon>
    </lineage>
</organism>
<keyword evidence="1 4" id="KW-0808">Transferase</keyword>
<dbReference type="PROSITE" id="PS51186">
    <property type="entry name" value="GNAT"/>
    <property type="match status" value="2"/>
</dbReference>
<accession>A0A4P6K393</accession>
<dbReference type="InterPro" id="IPR050832">
    <property type="entry name" value="Bact_Acetyltransf"/>
</dbReference>
<dbReference type="RefSeq" id="WP_129893442.1">
    <property type="nucleotide sequence ID" value="NZ_CP035758.1"/>
</dbReference>